<dbReference type="SMART" id="SM00086">
    <property type="entry name" value="PAC"/>
    <property type="match status" value="1"/>
</dbReference>
<dbReference type="AlphaFoldDB" id="A0A8J7I3H5"/>
<dbReference type="CDD" id="cd01949">
    <property type="entry name" value="GGDEF"/>
    <property type="match status" value="1"/>
</dbReference>
<dbReference type="InterPro" id="IPR001610">
    <property type="entry name" value="PAC"/>
</dbReference>
<dbReference type="RefSeq" id="WP_214433869.1">
    <property type="nucleotide sequence ID" value="NZ_CAWPUQ010000003.1"/>
</dbReference>
<dbReference type="InterPro" id="IPR052155">
    <property type="entry name" value="Biofilm_reg_signaling"/>
</dbReference>
<evidence type="ECO:0000259" key="4">
    <source>
        <dbReference type="PROSITE" id="PS50113"/>
    </source>
</evidence>
<keyword evidence="7" id="KW-1185">Reference proteome</keyword>
<sequence length="434" mass="48875">MLSRKILVVEDEKFLALNIRNTLQELGYNVPEITVSGEEAIKKVAEINPNLVLINICLAGEINGIQVTDTIQNDFQIPVLHITEYSQYIKLSQNQLNKAFSYILKPFAETDLHLAVEMAIYKHQINTRLREGTQRMVSIFDSMNCAVVVTDTNGYIQMMNSIAEVLTGWREDEVFGRDLSEVVYLVDGDMDEKIENLAIQAIAADKVLNLPENCKLITRDEREIPIGDRVAPIRDSYGNVTGAVLVFQDITQRKQMEAQLLRNAFYDGLTALPNRVLFLDRLKQAIERRKRRSDYNFAVLFLDLDGFQGINDRLGHGMGDDFLVTIARRLESCVRSGDTVGRFGGDNFAVLLEEIKDATDTTNVAKRIQDTLGLPLNLNGHQIYTTASIGIALNCDGYNEPENLLRDADIAMYRAKQQGKAHYSIFDEANNTNS</sequence>
<dbReference type="Pfam" id="PF00989">
    <property type="entry name" value="PAS"/>
    <property type="match status" value="1"/>
</dbReference>
<gene>
    <name evidence="6" type="ORF">I8752_19025</name>
</gene>
<dbReference type="GO" id="GO:0006355">
    <property type="term" value="P:regulation of DNA-templated transcription"/>
    <property type="evidence" value="ECO:0007669"/>
    <property type="project" value="InterPro"/>
</dbReference>
<name>A0A8J7I3H5_9NOST</name>
<dbReference type="SMART" id="SM00448">
    <property type="entry name" value="REC"/>
    <property type="match status" value="1"/>
</dbReference>
<feature type="domain" description="PAC" evidence="4">
    <location>
        <begin position="210"/>
        <end position="262"/>
    </location>
</feature>
<comment type="caution">
    <text evidence="1">Lacks conserved residue(s) required for the propagation of feature annotation.</text>
</comment>
<evidence type="ECO:0000313" key="7">
    <source>
        <dbReference type="Proteomes" id="UP000662314"/>
    </source>
</evidence>
<evidence type="ECO:0000259" key="2">
    <source>
        <dbReference type="PROSITE" id="PS50110"/>
    </source>
</evidence>
<dbReference type="CDD" id="cd00130">
    <property type="entry name" value="PAS"/>
    <property type="match status" value="1"/>
</dbReference>
<evidence type="ECO:0000259" key="5">
    <source>
        <dbReference type="PROSITE" id="PS50887"/>
    </source>
</evidence>
<dbReference type="InterPro" id="IPR000160">
    <property type="entry name" value="GGDEF_dom"/>
</dbReference>
<dbReference type="SMART" id="SM00267">
    <property type="entry name" value="GGDEF"/>
    <property type="match status" value="1"/>
</dbReference>
<dbReference type="InterPro" id="IPR001789">
    <property type="entry name" value="Sig_transdc_resp-reg_receiver"/>
</dbReference>
<dbReference type="PROSITE" id="PS50112">
    <property type="entry name" value="PAS"/>
    <property type="match status" value="1"/>
</dbReference>
<organism evidence="6 7">
    <name type="scientific">Dendronalium phyllosphericum CENA369</name>
    <dbReference type="NCBI Taxonomy" id="1725256"/>
    <lineage>
        <taxon>Bacteria</taxon>
        <taxon>Bacillati</taxon>
        <taxon>Cyanobacteriota</taxon>
        <taxon>Cyanophyceae</taxon>
        <taxon>Nostocales</taxon>
        <taxon>Nostocaceae</taxon>
        <taxon>Dendronalium</taxon>
        <taxon>Dendronalium phyllosphericum</taxon>
    </lineage>
</organism>
<dbReference type="Gene3D" id="3.30.450.20">
    <property type="entry name" value="PAS domain"/>
    <property type="match status" value="1"/>
</dbReference>
<dbReference type="InterPro" id="IPR011006">
    <property type="entry name" value="CheY-like_superfamily"/>
</dbReference>
<dbReference type="SUPFAM" id="SSF55785">
    <property type="entry name" value="PYP-like sensor domain (PAS domain)"/>
    <property type="match status" value="1"/>
</dbReference>
<feature type="domain" description="Response regulatory" evidence="2">
    <location>
        <begin position="5"/>
        <end position="120"/>
    </location>
</feature>
<dbReference type="GO" id="GO:0000160">
    <property type="term" value="P:phosphorelay signal transduction system"/>
    <property type="evidence" value="ECO:0007669"/>
    <property type="project" value="InterPro"/>
</dbReference>
<dbReference type="SUPFAM" id="SSF55073">
    <property type="entry name" value="Nucleotide cyclase"/>
    <property type="match status" value="1"/>
</dbReference>
<reference evidence="6 7" key="1">
    <citation type="journal article" date="2021" name="Int. J. Syst. Evol. Microbiol.">
        <title>Amazonocrinis nigriterrae gen. nov., sp. nov., Atlanticothrix silvestris gen. nov., sp. nov. and Dendronalium phyllosphericum gen. nov., sp. nov., nostocacean cyanobacteria from Brazilian environments.</title>
        <authorList>
            <person name="Alvarenga D.O."/>
            <person name="Andreote A.P.D."/>
            <person name="Branco L.H.Z."/>
            <person name="Delbaje E."/>
            <person name="Cruz R.B."/>
            <person name="Varani A.M."/>
            <person name="Fiore M.F."/>
        </authorList>
    </citation>
    <scope>NUCLEOTIDE SEQUENCE [LARGE SCALE GENOMIC DNA]</scope>
    <source>
        <strain evidence="6 7">CENA369</strain>
    </source>
</reference>
<dbReference type="Proteomes" id="UP000662314">
    <property type="component" value="Unassembled WGS sequence"/>
</dbReference>
<accession>A0A8J7I3H5</accession>
<dbReference type="InterPro" id="IPR035965">
    <property type="entry name" value="PAS-like_dom_sf"/>
</dbReference>
<dbReference type="InterPro" id="IPR029787">
    <property type="entry name" value="Nucleotide_cyclase"/>
</dbReference>
<dbReference type="PROSITE" id="PS50113">
    <property type="entry name" value="PAC"/>
    <property type="match status" value="1"/>
</dbReference>
<evidence type="ECO:0000259" key="3">
    <source>
        <dbReference type="PROSITE" id="PS50112"/>
    </source>
</evidence>
<feature type="domain" description="PAS" evidence="3">
    <location>
        <begin position="132"/>
        <end position="205"/>
    </location>
</feature>
<dbReference type="SMART" id="SM00091">
    <property type="entry name" value="PAS"/>
    <property type="match status" value="1"/>
</dbReference>
<dbReference type="PROSITE" id="PS50887">
    <property type="entry name" value="GGDEF"/>
    <property type="match status" value="1"/>
</dbReference>
<dbReference type="InterPro" id="IPR000014">
    <property type="entry name" value="PAS"/>
</dbReference>
<dbReference type="InterPro" id="IPR013767">
    <property type="entry name" value="PAS_fold"/>
</dbReference>
<protein>
    <submittedName>
        <fullName evidence="6">Diguanylate cyclase</fullName>
    </submittedName>
</protein>
<dbReference type="NCBIfam" id="TIGR00229">
    <property type="entry name" value="sensory_box"/>
    <property type="match status" value="1"/>
</dbReference>
<dbReference type="InterPro" id="IPR000700">
    <property type="entry name" value="PAS-assoc_C"/>
</dbReference>
<dbReference type="PROSITE" id="PS50110">
    <property type="entry name" value="RESPONSE_REGULATORY"/>
    <property type="match status" value="1"/>
</dbReference>
<evidence type="ECO:0000256" key="1">
    <source>
        <dbReference type="PROSITE-ProRule" id="PRU00169"/>
    </source>
</evidence>
<dbReference type="PANTHER" id="PTHR44757:SF2">
    <property type="entry name" value="BIOFILM ARCHITECTURE MAINTENANCE PROTEIN MBAA"/>
    <property type="match status" value="1"/>
</dbReference>
<dbReference type="Gene3D" id="3.40.50.2300">
    <property type="match status" value="1"/>
</dbReference>
<dbReference type="Pfam" id="PF00990">
    <property type="entry name" value="GGDEF"/>
    <property type="match status" value="1"/>
</dbReference>
<dbReference type="Pfam" id="PF00072">
    <property type="entry name" value="Response_reg"/>
    <property type="match status" value="1"/>
</dbReference>
<feature type="domain" description="GGDEF" evidence="5">
    <location>
        <begin position="295"/>
        <end position="428"/>
    </location>
</feature>
<comment type="caution">
    <text evidence="6">The sequence shown here is derived from an EMBL/GenBank/DDBJ whole genome shotgun (WGS) entry which is preliminary data.</text>
</comment>
<proteinExistence type="predicted"/>
<dbReference type="Gene3D" id="3.30.70.270">
    <property type="match status" value="1"/>
</dbReference>
<dbReference type="InterPro" id="IPR043128">
    <property type="entry name" value="Rev_trsase/Diguanyl_cyclase"/>
</dbReference>
<dbReference type="EMBL" id="JAECZA010000100">
    <property type="protein sequence ID" value="MBH8575071.1"/>
    <property type="molecule type" value="Genomic_DNA"/>
</dbReference>
<evidence type="ECO:0000313" key="6">
    <source>
        <dbReference type="EMBL" id="MBH8575071.1"/>
    </source>
</evidence>
<dbReference type="NCBIfam" id="TIGR00254">
    <property type="entry name" value="GGDEF"/>
    <property type="match status" value="1"/>
</dbReference>
<dbReference type="PANTHER" id="PTHR44757">
    <property type="entry name" value="DIGUANYLATE CYCLASE DGCP"/>
    <property type="match status" value="1"/>
</dbReference>
<dbReference type="SUPFAM" id="SSF52172">
    <property type="entry name" value="CheY-like"/>
    <property type="match status" value="1"/>
</dbReference>